<reference evidence="1 2" key="1">
    <citation type="submission" date="2016-02" db="EMBL/GenBank/DDBJ databases">
        <title>Genome sequence of Moorella mulderi DSM 14980.</title>
        <authorList>
            <person name="Poehlein A."/>
            <person name="Daniel R."/>
        </authorList>
    </citation>
    <scope>NUCLEOTIDE SEQUENCE [LARGE SCALE GENOMIC DNA]</scope>
    <source>
        <strain evidence="1 2">DSM 14980</strain>
    </source>
</reference>
<dbReference type="GO" id="GO:0030527">
    <property type="term" value="F:structural constituent of chromatin"/>
    <property type="evidence" value="ECO:0007669"/>
    <property type="project" value="InterPro"/>
</dbReference>
<keyword evidence="1" id="KW-0238">DNA-binding</keyword>
<dbReference type="SUPFAM" id="SSF47729">
    <property type="entry name" value="IHF-like DNA-binding proteins"/>
    <property type="match status" value="1"/>
</dbReference>
<dbReference type="RefSeq" id="WP_062286116.1">
    <property type="nucleotide sequence ID" value="NZ_LTBC01000024.1"/>
</dbReference>
<dbReference type="EMBL" id="LTBC01000024">
    <property type="protein sequence ID" value="KYH30663.1"/>
    <property type="molecule type" value="Genomic_DNA"/>
</dbReference>
<proteinExistence type="predicted"/>
<keyword evidence="2" id="KW-1185">Reference proteome</keyword>
<evidence type="ECO:0000313" key="2">
    <source>
        <dbReference type="Proteomes" id="UP000075670"/>
    </source>
</evidence>
<dbReference type="InterPro" id="IPR000119">
    <property type="entry name" value="Hist_DNA-bd"/>
</dbReference>
<protein>
    <submittedName>
        <fullName evidence="1">Bacterial DNA-binding protein</fullName>
    </submittedName>
</protein>
<dbReference type="Proteomes" id="UP000075670">
    <property type="component" value="Unassembled WGS sequence"/>
</dbReference>
<dbReference type="Gene3D" id="4.10.520.10">
    <property type="entry name" value="IHF-like DNA-binding proteins"/>
    <property type="match status" value="1"/>
</dbReference>
<accession>A0A151ASV8</accession>
<dbReference type="InterPro" id="IPR010992">
    <property type="entry name" value="IHF-like_DNA-bd_dom_sf"/>
</dbReference>
<dbReference type="GO" id="GO:0003677">
    <property type="term" value="F:DNA binding"/>
    <property type="evidence" value="ECO:0007669"/>
    <property type="project" value="UniProtKB-KW"/>
</dbReference>
<gene>
    <name evidence="1" type="ORF">MOMUL_29960</name>
</gene>
<dbReference type="AlphaFoldDB" id="A0A151ASV8"/>
<dbReference type="OrthoDB" id="1727191at2"/>
<name>A0A151ASV8_9FIRM</name>
<evidence type="ECO:0000313" key="1">
    <source>
        <dbReference type="EMBL" id="KYH30663.1"/>
    </source>
</evidence>
<dbReference type="PATRIC" id="fig|1122241.3.peg.3191"/>
<comment type="caution">
    <text evidence="1">The sequence shown here is derived from an EMBL/GenBank/DDBJ whole genome shotgun (WGS) entry which is preliminary data.</text>
</comment>
<organism evidence="1 2">
    <name type="scientific">Moorella mulderi DSM 14980</name>
    <dbReference type="NCBI Taxonomy" id="1122241"/>
    <lineage>
        <taxon>Bacteria</taxon>
        <taxon>Bacillati</taxon>
        <taxon>Bacillota</taxon>
        <taxon>Clostridia</taxon>
        <taxon>Neomoorellales</taxon>
        <taxon>Neomoorellaceae</taxon>
        <taxon>Neomoorella</taxon>
    </lineage>
</organism>
<dbReference type="Pfam" id="PF00216">
    <property type="entry name" value="Bac_DNA_binding"/>
    <property type="match status" value="1"/>
</dbReference>
<sequence>MLTKEIINETAKRMGCYRKDARELLLQHFVSVLTEAAVRGEKVHLAGLGTFYPARSRKPRKDGIRQTVLKFKAAKPLLRRINPNDGGELK</sequence>